<keyword evidence="4" id="KW-0378">Hydrolase</keyword>
<dbReference type="OrthoDB" id="9811121at2"/>
<keyword evidence="5" id="KW-1185">Reference proteome</keyword>
<protein>
    <submittedName>
        <fullName evidence="4">Putative amidohydrolase</fullName>
    </submittedName>
</protein>
<dbReference type="Gene3D" id="3.60.110.10">
    <property type="entry name" value="Carbon-nitrogen hydrolase"/>
    <property type="match status" value="1"/>
</dbReference>
<dbReference type="RefSeq" id="WP_076605297.1">
    <property type="nucleotide sequence ID" value="NZ_LN829118.1"/>
</dbReference>
<dbReference type="Pfam" id="PF00795">
    <property type="entry name" value="CN_hydrolase"/>
    <property type="match status" value="1"/>
</dbReference>
<evidence type="ECO:0000256" key="1">
    <source>
        <dbReference type="ARBA" id="ARBA00008129"/>
    </source>
</evidence>
<dbReference type="KEGG" id="fil:BN1229_v1_1717"/>
<evidence type="ECO:0000313" key="5">
    <source>
        <dbReference type="Proteomes" id="UP000033187"/>
    </source>
</evidence>
<evidence type="ECO:0000313" key="4">
    <source>
        <dbReference type="EMBL" id="CPR18457.1"/>
    </source>
</evidence>
<dbReference type="AlphaFoldDB" id="A0A0D6JEX9"/>
<dbReference type="CDD" id="cd07564">
    <property type="entry name" value="nitrilases_CHs"/>
    <property type="match status" value="1"/>
</dbReference>
<gene>
    <name evidence="4" type="ORF">YBN1229_v1_1720</name>
</gene>
<dbReference type="GO" id="GO:0016787">
    <property type="term" value="F:hydrolase activity"/>
    <property type="evidence" value="ECO:0007669"/>
    <property type="project" value="UniProtKB-KW"/>
</dbReference>
<dbReference type="SUPFAM" id="SSF56317">
    <property type="entry name" value="Carbon-nitrogen hydrolase"/>
    <property type="match status" value="1"/>
</dbReference>
<dbReference type="InterPro" id="IPR044149">
    <property type="entry name" value="Nitrilases_CHs"/>
</dbReference>
<feature type="domain" description="CN hydrolase" evidence="3">
    <location>
        <begin position="14"/>
        <end position="294"/>
    </location>
</feature>
<dbReference type="KEGG" id="fiy:BN1229_v1_1720"/>
<dbReference type="PANTHER" id="PTHR46044">
    <property type="entry name" value="NITRILASE"/>
    <property type="match status" value="1"/>
</dbReference>
<dbReference type="PANTHER" id="PTHR46044:SF2">
    <property type="entry name" value="CN HYDROLASE DOMAIN-CONTAINING PROTEIN"/>
    <property type="match status" value="1"/>
</dbReference>
<evidence type="ECO:0000259" key="3">
    <source>
        <dbReference type="PROSITE" id="PS50263"/>
    </source>
</evidence>
<dbReference type="Proteomes" id="UP000033187">
    <property type="component" value="Chromosome 1"/>
</dbReference>
<evidence type="ECO:0000256" key="2">
    <source>
        <dbReference type="SAM" id="MobiDB-lite"/>
    </source>
</evidence>
<dbReference type="PROSITE" id="PS50263">
    <property type="entry name" value="CN_HYDROLASE"/>
    <property type="match status" value="1"/>
</dbReference>
<name>A0A0D6JEX9_9HYPH</name>
<dbReference type="InterPro" id="IPR036526">
    <property type="entry name" value="C-N_Hydrolase_sf"/>
</dbReference>
<reference evidence="5" key="1">
    <citation type="submission" date="2015-02" db="EMBL/GenBank/DDBJ databases">
        <authorList>
            <person name="Chooi Y.-H."/>
        </authorList>
    </citation>
    <scope>NUCLEOTIDE SEQUENCE [LARGE SCALE GENOMIC DNA]</scope>
    <source>
        <strain evidence="5">strain Y</strain>
    </source>
</reference>
<dbReference type="InterPro" id="IPR003010">
    <property type="entry name" value="C-N_Hydrolase"/>
</dbReference>
<proteinExistence type="inferred from homology"/>
<dbReference type="EMBL" id="LN829119">
    <property type="protein sequence ID" value="CPR18457.1"/>
    <property type="molecule type" value="Genomic_DNA"/>
</dbReference>
<organism evidence="4 5">
    <name type="scientific">Candidatus Filomicrobium marinum</name>
    <dbReference type="NCBI Taxonomy" id="1608628"/>
    <lineage>
        <taxon>Bacteria</taxon>
        <taxon>Pseudomonadati</taxon>
        <taxon>Pseudomonadota</taxon>
        <taxon>Alphaproteobacteria</taxon>
        <taxon>Hyphomicrobiales</taxon>
        <taxon>Hyphomicrobiaceae</taxon>
        <taxon>Filomicrobium</taxon>
    </lineage>
</organism>
<comment type="similarity">
    <text evidence="1">Belongs to the carbon-nitrogen hydrolase superfamily. Nitrilase family.</text>
</comment>
<accession>A0A0D6JEX9</accession>
<sequence>MNSHVLNGRSATSVKVAAANVASVMFDPEAGVAKACKFIAEAGSRGVELLVFPESFIPGFPIWNAFLRPIDGHALFRRFAASSLEVDGPAIAAIAASAAKHGVAVSLGFSEVANYSAGCLWNSTVLINRDGNIVNHHRKLVPTFYEKLTWNRGDGAGLKVVDMGFGKVGGLICGENGNPLARYVLMAQGEQIHCANYPTVWPFRDDPAAPPYDLREAIRIRAAAHCFEAKVYTIVSAGVLDDATVTGICGEDGQSADLLRRSSRPASMIVTPAGTSLAESRDDEEGLVVADLDMSHLTELKQHHDMAGYYNRLDVFSVSLNQTRQAPLLTTQDTRRPRETAEPTTSEDDLIVGRSAQA</sequence>
<feature type="region of interest" description="Disordered" evidence="2">
    <location>
        <begin position="327"/>
        <end position="358"/>
    </location>
</feature>